<feature type="binding site" evidence="5">
    <location>
        <position position="73"/>
    </location>
    <ligand>
        <name>(2E)-4-hydroxy-3-methylbut-2-enyl diphosphate</name>
        <dbReference type="ChEBI" id="CHEBI:128753"/>
    </ligand>
</feature>
<dbReference type="Gene3D" id="3.40.1010.20">
    <property type="entry name" value="4-hydroxy-3-methylbut-2-enyl diphosphate reductase, catalytic domain"/>
    <property type="match status" value="2"/>
</dbReference>
<evidence type="ECO:0000259" key="6">
    <source>
        <dbReference type="PROSITE" id="PS50126"/>
    </source>
</evidence>
<dbReference type="InterPro" id="IPR035104">
    <property type="entry name" value="Ribosomal_protein_S1-like"/>
</dbReference>
<dbReference type="GO" id="GO:0019288">
    <property type="term" value="P:isopentenyl diphosphate biosynthetic process, methylerythritol 4-phosphate pathway"/>
    <property type="evidence" value="ECO:0007669"/>
    <property type="project" value="UniProtKB-UniRule"/>
</dbReference>
<dbReference type="PRINTS" id="PR00681">
    <property type="entry name" value="RIBOSOMALS1"/>
</dbReference>
<dbReference type="Gene3D" id="3.40.50.11270">
    <property type="match status" value="1"/>
</dbReference>
<feature type="binding site" evidence="5">
    <location>
        <position position="165"/>
    </location>
    <ligand>
        <name>(2E)-4-hydroxy-3-methylbut-2-enyl diphosphate</name>
        <dbReference type="ChEBI" id="CHEBI:128753"/>
    </ligand>
</feature>
<keyword evidence="3 5" id="KW-0408">Iron</keyword>
<comment type="catalytic activity">
    <reaction evidence="5">
        <text>dimethylallyl diphosphate + 2 oxidized [2Fe-2S]-[ferredoxin] + H2O = (2E)-4-hydroxy-3-methylbut-2-enyl diphosphate + 2 reduced [2Fe-2S]-[ferredoxin] + 2 H(+)</text>
        <dbReference type="Rhea" id="RHEA:24825"/>
        <dbReference type="Rhea" id="RHEA-COMP:10000"/>
        <dbReference type="Rhea" id="RHEA-COMP:10001"/>
        <dbReference type="ChEBI" id="CHEBI:15377"/>
        <dbReference type="ChEBI" id="CHEBI:15378"/>
        <dbReference type="ChEBI" id="CHEBI:33737"/>
        <dbReference type="ChEBI" id="CHEBI:33738"/>
        <dbReference type="ChEBI" id="CHEBI:57623"/>
        <dbReference type="ChEBI" id="CHEBI:128753"/>
        <dbReference type="EC" id="1.17.7.4"/>
    </reaction>
</comment>
<feature type="binding site" evidence="5">
    <location>
        <position position="223"/>
    </location>
    <ligand>
        <name>dimethylallyl diphosphate</name>
        <dbReference type="ChEBI" id="CHEBI:57623"/>
    </ligand>
</feature>
<dbReference type="InterPro" id="IPR003029">
    <property type="entry name" value="S1_domain"/>
</dbReference>
<feature type="binding site" evidence="5">
    <location>
        <position position="221"/>
    </location>
    <ligand>
        <name>dimethylallyl diphosphate</name>
        <dbReference type="ChEBI" id="CHEBI:57623"/>
    </ligand>
</feature>
<feature type="binding site" evidence="5">
    <location>
        <position position="193"/>
    </location>
    <ligand>
        <name>[4Fe-4S] cluster</name>
        <dbReference type="ChEBI" id="CHEBI:49883"/>
    </ligand>
</feature>
<feature type="binding site" evidence="5">
    <location>
        <position position="222"/>
    </location>
    <ligand>
        <name>dimethylallyl diphosphate</name>
        <dbReference type="ChEBI" id="CHEBI:57623"/>
    </ligand>
</feature>
<keyword evidence="2 5" id="KW-0479">Metal-binding</keyword>
<keyword evidence="8" id="KW-1185">Reference proteome</keyword>
<organism evidence="7 8">
    <name type="scientific">Agathobaculum faecis</name>
    <dbReference type="NCBI Taxonomy" id="2763013"/>
    <lineage>
        <taxon>Bacteria</taxon>
        <taxon>Bacillati</taxon>
        <taxon>Bacillota</taxon>
        <taxon>Clostridia</taxon>
        <taxon>Eubacteriales</taxon>
        <taxon>Butyricicoccaceae</taxon>
        <taxon>Agathobaculum</taxon>
    </lineage>
</organism>
<dbReference type="AlphaFoldDB" id="A0A923RUJ2"/>
<dbReference type="PROSITE" id="PS50126">
    <property type="entry name" value="S1"/>
    <property type="match status" value="3"/>
</dbReference>
<dbReference type="HAMAP" id="MF_00191">
    <property type="entry name" value="IspH"/>
    <property type="match status" value="1"/>
</dbReference>
<dbReference type="InterPro" id="IPR003451">
    <property type="entry name" value="LytB/IspH"/>
</dbReference>
<reference evidence="7" key="1">
    <citation type="submission" date="2020-08" db="EMBL/GenBank/DDBJ databases">
        <title>Genome public.</title>
        <authorList>
            <person name="Liu C."/>
            <person name="Sun Q."/>
        </authorList>
    </citation>
    <scope>NUCLEOTIDE SEQUENCE</scope>
    <source>
        <strain evidence="7">NSJ-28</strain>
    </source>
</reference>
<dbReference type="CDD" id="cd04465">
    <property type="entry name" value="S1_RPS1_repeat_ec2_hs2"/>
    <property type="match status" value="1"/>
</dbReference>
<feature type="binding site" evidence="5">
    <location>
        <position position="123"/>
    </location>
    <ligand>
        <name>dimethylallyl diphosphate</name>
        <dbReference type="ChEBI" id="CHEBI:57623"/>
    </ligand>
</feature>
<evidence type="ECO:0000313" key="7">
    <source>
        <dbReference type="EMBL" id="MBC5723928.1"/>
    </source>
</evidence>
<dbReference type="CDD" id="cd05688">
    <property type="entry name" value="S1_RPS1_repeat_ec3"/>
    <property type="match status" value="1"/>
</dbReference>
<dbReference type="GO" id="GO:0050992">
    <property type="term" value="P:dimethylallyl diphosphate biosynthetic process"/>
    <property type="evidence" value="ECO:0007669"/>
    <property type="project" value="UniProtKB-UniRule"/>
</dbReference>
<dbReference type="FunFam" id="2.40.50.140:FF:000051">
    <property type="entry name" value="RNA-binding transcriptional accessory protein"/>
    <property type="match status" value="1"/>
</dbReference>
<proteinExistence type="inferred from homology"/>
<keyword evidence="7" id="KW-0689">Ribosomal protein</keyword>
<comment type="pathway">
    <text evidence="5">Isoprenoid biosynthesis; isopentenyl diphosphate biosynthesis via DXP pathway; isopentenyl diphosphate from 1-deoxy-D-xylulose 5-phosphate: step 6/6.</text>
</comment>
<feature type="binding site" evidence="5">
    <location>
        <position position="73"/>
    </location>
    <ligand>
        <name>dimethylallyl diphosphate</name>
        <dbReference type="ChEBI" id="CHEBI:57623"/>
    </ligand>
</feature>
<feature type="binding site" evidence="5">
    <location>
        <position position="123"/>
    </location>
    <ligand>
        <name>(2E)-4-hydroxy-3-methylbut-2-enyl diphosphate</name>
        <dbReference type="ChEBI" id="CHEBI:128753"/>
    </ligand>
</feature>
<keyword evidence="5" id="KW-0414">Isoprene biosynthesis</keyword>
<feature type="binding site" evidence="5">
    <location>
        <position position="265"/>
    </location>
    <ligand>
        <name>isopentenyl diphosphate</name>
        <dbReference type="ChEBI" id="CHEBI:128769"/>
    </ligand>
</feature>
<feature type="domain" description="S1 motif" evidence="6">
    <location>
        <begin position="563"/>
        <end position="632"/>
    </location>
</feature>
<evidence type="ECO:0000256" key="4">
    <source>
        <dbReference type="ARBA" id="ARBA00023014"/>
    </source>
</evidence>
<dbReference type="EC" id="1.17.7.4" evidence="5"/>
<feature type="active site" description="Proton donor" evidence="5">
    <location>
        <position position="125"/>
    </location>
</feature>
<dbReference type="GO" id="GO:0005840">
    <property type="term" value="C:ribosome"/>
    <property type="evidence" value="ECO:0007669"/>
    <property type="project" value="UniProtKB-KW"/>
</dbReference>
<feature type="domain" description="S1 motif" evidence="6">
    <location>
        <begin position="478"/>
        <end position="546"/>
    </location>
</feature>
<sequence>MSITVAKTAGFCFGVRRAVELAERQAQANGVIYAYGEIIHNMHEIARLERQGVRTAHTLQEIPDGAKVLIRAHGVPRWVYQMLQEKNCEVFDATCPFVQKIHRIVDEQSREGRHILILGSAGHPEVVGIQGWCGGSDVLENEAQVRAYLDRPDSTERTLAVVAQTTVNRNLWNISVGLIKKRCTNLKIFDTICKATDERQSEARLLAGASDQMIVIGDKKSSNTKRLYEISRTLCNNVLYIEDAAELTTQGLRRNGRVGITAGASTPAWIIKEVSNMMSEETKIENGEDFAAMLEESFKTLNTGEKVTGTVVAVSSTDVQVDLGVKHTAYIPLSELSDDPNYDAAANIHPGDEIEAVVVRVNDGEGTVTLSKKRVDQLKGWETVEKAYEEHSVVEGIIVEENRGGVVATAYGVRVFIPASQTGIPKDQPMSQLVKTKQSFYITEINRQRKRVVGSIRQIQQEARKAAAEQIWSTIEVGNEYEGTVKSLTSYGAFVDIGGVDGMVHISELSWGRIKHPSEVVNVGDKVKVFVIGLDKDNKKISLGYKREEDNPWNVFKSKYGVGDVAEVKILKFMPFGAFAEIVPGVDGLIHISQIADHRIAKPEDVLEVGQQVEAKIIDINDEKKKVSLSIRALLTGEDEGEDEE</sequence>
<dbReference type="SMART" id="SM00316">
    <property type="entry name" value="S1"/>
    <property type="match status" value="4"/>
</dbReference>
<dbReference type="Pfam" id="PF02401">
    <property type="entry name" value="LYTB"/>
    <property type="match status" value="1"/>
</dbReference>
<dbReference type="GO" id="GO:0046872">
    <property type="term" value="F:metal ion binding"/>
    <property type="evidence" value="ECO:0007669"/>
    <property type="project" value="UniProtKB-KW"/>
</dbReference>
<comment type="pathway">
    <text evidence="5">Isoprenoid biosynthesis; dimethylallyl diphosphate biosynthesis; dimethylallyl diphosphate from (2E)-4-hydroxy-3-methylbutenyl diphosphate: step 1/1.</text>
</comment>
<comment type="cofactor">
    <cofactor evidence="5">
        <name>[4Fe-4S] cluster</name>
        <dbReference type="ChEBI" id="CHEBI:49883"/>
    </cofactor>
    <text evidence="5">Binds 1 [4Fe-4S] cluster per subunit.</text>
</comment>
<feature type="binding site" evidence="5">
    <location>
        <position position="123"/>
    </location>
    <ligand>
        <name>isopentenyl diphosphate</name>
        <dbReference type="ChEBI" id="CHEBI:128769"/>
    </ligand>
</feature>
<keyword evidence="1 5" id="KW-0004">4Fe-4S</keyword>
<feature type="binding site" evidence="5">
    <location>
        <position position="40"/>
    </location>
    <ligand>
        <name>(2E)-4-hydroxy-3-methylbut-2-enyl diphosphate</name>
        <dbReference type="ChEBI" id="CHEBI:128753"/>
    </ligand>
</feature>
<keyword evidence="5 7" id="KW-0560">Oxidoreductase</keyword>
<dbReference type="EMBL" id="JACOPL010000001">
    <property type="protein sequence ID" value="MBC5723928.1"/>
    <property type="molecule type" value="Genomic_DNA"/>
</dbReference>
<feature type="binding site" evidence="5">
    <location>
        <position position="223"/>
    </location>
    <ligand>
        <name>isopentenyl diphosphate</name>
        <dbReference type="ChEBI" id="CHEBI:128769"/>
    </ligand>
</feature>
<dbReference type="GO" id="GO:0003729">
    <property type="term" value="F:mRNA binding"/>
    <property type="evidence" value="ECO:0007669"/>
    <property type="project" value="UniProtKB-ARBA"/>
</dbReference>
<feature type="binding site" evidence="5">
    <location>
        <position position="40"/>
    </location>
    <ligand>
        <name>isopentenyl diphosphate</name>
        <dbReference type="ChEBI" id="CHEBI:128769"/>
    </ligand>
</feature>
<dbReference type="GO" id="GO:0051745">
    <property type="term" value="F:4-hydroxy-3-methylbut-2-enyl diphosphate reductase activity"/>
    <property type="evidence" value="ECO:0007669"/>
    <property type="project" value="UniProtKB-UniRule"/>
</dbReference>
<feature type="binding site" evidence="5">
    <location>
        <position position="73"/>
    </location>
    <ligand>
        <name>isopentenyl diphosphate</name>
        <dbReference type="ChEBI" id="CHEBI:128769"/>
    </ligand>
</feature>
<keyword evidence="7" id="KW-0687">Ribonucleoprotein</keyword>
<dbReference type="Proteomes" id="UP000606499">
    <property type="component" value="Unassembled WGS sequence"/>
</dbReference>
<evidence type="ECO:0000256" key="5">
    <source>
        <dbReference type="HAMAP-Rule" id="MF_00191"/>
    </source>
</evidence>
<feature type="binding site" evidence="5">
    <location>
        <position position="265"/>
    </location>
    <ligand>
        <name>dimethylallyl diphosphate</name>
        <dbReference type="ChEBI" id="CHEBI:57623"/>
    </ligand>
</feature>
<dbReference type="PANTHER" id="PTHR30426">
    <property type="entry name" value="4-HYDROXY-3-METHYLBUT-2-ENYL DIPHOSPHATE REDUCTASE"/>
    <property type="match status" value="1"/>
</dbReference>
<dbReference type="NCBIfam" id="NF005208">
    <property type="entry name" value="PRK06676.1"/>
    <property type="match status" value="1"/>
</dbReference>
<name>A0A923RUJ2_9FIRM</name>
<comment type="catalytic activity">
    <reaction evidence="5">
        <text>isopentenyl diphosphate + 2 oxidized [2Fe-2S]-[ferredoxin] + H2O = (2E)-4-hydroxy-3-methylbut-2-enyl diphosphate + 2 reduced [2Fe-2S]-[ferredoxin] + 2 H(+)</text>
        <dbReference type="Rhea" id="RHEA:24488"/>
        <dbReference type="Rhea" id="RHEA-COMP:10000"/>
        <dbReference type="Rhea" id="RHEA-COMP:10001"/>
        <dbReference type="ChEBI" id="CHEBI:15377"/>
        <dbReference type="ChEBI" id="CHEBI:15378"/>
        <dbReference type="ChEBI" id="CHEBI:33737"/>
        <dbReference type="ChEBI" id="CHEBI:33738"/>
        <dbReference type="ChEBI" id="CHEBI:128753"/>
        <dbReference type="ChEBI" id="CHEBI:128769"/>
        <dbReference type="EC" id="1.17.7.4"/>
    </reaction>
</comment>
<feature type="binding site" evidence="5">
    <location>
        <position position="223"/>
    </location>
    <ligand>
        <name>(2E)-4-hydroxy-3-methylbut-2-enyl diphosphate</name>
        <dbReference type="ChEBI" id="CHEBI:128753"/>
    </ligand>
</feature>
<protein>
    <recommendedName>
        <fullName evidence="5">4-hydroxy-3-methylbut-2-enyl diphosphate reductase</fullName>
        <shortName evidence="5">HMBPP reductase</shortName>
        <ecNumber evidence="5">1.17.7.4</ecNumber>
    </recommendedName>
</protein>
<evidence type="ECO:0000256" key="2">
    <source>
        <dbReference type="ARBA" id="ARBA00022723"/>
    </source>
</evidence>
<feature type="binding site" evidence="5">
    <location>
        <position position="221"/>
    </location>
    <ligand>
        <name>isopentenyl diphosphate</name>
        <dbReference type="ChEBI" id="CHEBI:128769"/>
    </ligand>
</feature>
<dbReference type="InterPro" id="IPR012340">
    <property type="entry name" value="NA-bd_OB-fold"/>
</dbReference>
<feature type="binding site" evidence="5">
    <location>
        <position position="222"/>
    </location>
    <ligand>
        <name>isopentenyl diphosphate</name>
        <dbReference type="ChEBI" id="CHEBI:128769"/>
    </ligand>
</feature>
<dbReference type="PANTHER" id="PTHR30426:SF0">
    <property type="entry name" value="4-HYDROXY-3-METHYLBUT-2-ENYL DIPHOSPHATE REDUCTASE"/>
    <property type="match status" value="1"/>
</dbReference>
<keyword evidence="4 5" id="KW-0411">Iron-sulfur</keyword>
<gene>
    <name evidence="5" type="primary">ispH</name>
    <name evidence="7" type="ORF">H8S45_00355</name>
</gene>
<comment type="function">
    <text evidence="5">Catalyzes the conversion of 1-hydroxy-2-methyl-2-(E)-butenyl 4-diphosphate (HMBPP) into a mixture of isopentenyl diphosphate (IPP) and dimethylallyl diphosphate (DMAPP). Acts in the terminal step of the DOXP/MEP pathway for isoprenoid precursor biosynthesis.</text>
</comment>
<feature type="binding site" evidence="5">
    <location>
        <position position="222"/>
    </location>
    <ligand>
        <name>(2E)-4-hydroxy-3-methylbut-2-enyl diphosphate</name>
        <dbReference type="ChEBI" id="CHEBI:128753"/>
    </ligand>
</feature>
<dbReference type="GO" id="GO:0016114">
    <property type="term" value="P:terpenoid biosynthetic process"/>
    <property type="evidence" value="ECO:0007669"/>
    <property type="project" value="UniProtKB-UniRule"/>
</dbReference>
<feature type="binding site" evidence="5">
    <location>
        <position position="221"/>
    </location>
    <ligand>
        <name>(2E)-4-hydroxy-3-methylbut-2-enyl diphosphate</name>
        <dbReference type="ChEBI" id="CHEBI:128753"/>
    </ligand>
</feature>
<dbReference type="Gene3D" id="2.40.50.140">
    <property type="entry name" value="Nucleic acid-binding proteins"/>
    <property type="match status" value="3"/>
</dbReference>
<evidence type="ECO:0000256" key="1">
    <source>
        <dbReference type="ARBA" id="ARBA00022485"/>
    </source>
</evidence>
<evidence type="ECO:0000313" key="8">
    <source>
        <dbReference type="Proteomes" id="UP000606499"/>
    </source>
</evidence>
<dbReference type="GO" id="GO:0005737">
    <property type="term" value="C:cytoplasm"/>
    <property type="evidence" value="ECO:0007669"/>
    <property type="project" value="UniProtKB-ARBA"/>
</dbReference>
<feature type="domain" description="S1 motif" evidence="6">
    <location>
        <begin position="304"/>
        <end position="373"/>
    </location>
</feature>
<accession>A0A923RUJ2</accession>
<dbReference type="CDD" id="cd13944">
    <property type="entry name" value="lytB_ispH"/>
    <property type="match status" value="1"/>
</dbReference>
<evidence type="ECO:0000256" key="3">
    <source>
        <dbReference type="ARBA" id="ARBA00023004"/>
    </source>
</evidence>
<dbReference type="GO" id="GO:0051539">
    <property type="term" value="F:4 iron, 4 sulfur cluster binding"/>
    <property type="evidence" value="ECO:0007669"/>
    <property type="project" value="UniProtKB-UniRule"/>
</dbReference>
<comment type="similarity">
    <text evidence="5">Belongs to the IspH family.</text>
</comment>
<feature type="binding site" evidence="5">
    <location>
        <position position="12"/>
    </location>
    <ligand>
        <name>[4Fe-4S] cluster</name>
        <dbReference type="ChEBI" id="CHEBI:49883"/>
    </ligand>
</feature>
<dbReference type="Pfam" id="PF00575">
    <property type="entry name" value="S1"/>
    <property type="match status" value="4"/>
</dbReference>
<dbReference type="NCBIfam" id="TIGR00216">
    <property type="entry name" value="ispH_lytB"/>
    <property type="match status" value="1"/>
</dbReference>
<dbReference type="NCBIfam" id="NF000907">
    <property type="entry name" value="PRK00087.1"/>
    <property type="match status" value="1"/>
</dbReference>
<dbReference type="RefSeq" id="WP_107632073.1">
    <property type="nucleotide sequence ID" value="NZ_JACOPL010000001.1"/>
</dbReference>
<feature type="binding site" evidence="5">
    <location>
        <position position="265"/>
    </location>
    <ligand>
        <name>(2E)-4-hydroxy-3-methylbut-2-enyl diphosphate</name>
        <dbReference type="ChEBI" id="CHEBI:128753"/>
    </ligand>
</feature>
<dbReference type="CDD" id="cd05687">
    <property type="entry name" value="S1_RPS1_repeat_ec1_hs1"/>
    <property type="match status" value="1"/>
</dbReference>
<feature type="binding site" evidence="5">
    <location>
        <position position="95"/>
    </location>
    <ligand>
        <name>[4Fe-4S] cluster</name>
        <dbReference type="ChEBI" id="CHEBI:49883"/>
    </ligand>
</feature>
<dbReference type="SUPFAM" id="SSF50249">
    <property type="entry name" value="Nucleic acid-binding proteins"/>
    <property type="match status" value="4"/>
</dbReference>
<comment type="caution">
    <text evidence="7">The sequence shown here is derived from an EMBL/GenBank/DDBJ whole genome shotgun (WGS) entry which is preliminary data.</text>
</comment>
<feature type="binding site" evidence="5">
    <location>
        <position position="40"/>
    </location>
    <ligand>
        <name>dimethylallyl diphosphate</name>
        <dbReference type="ChEBI" id="CHEBI:57623"/>
    </ligand>
</feature>